<proteinExistence type="predicted"/>
<organism evidence="4">
    <name type="scientific">Darwinula stevensoni</name>
    <dbReference type="NCBI Taxonomy" id="69355"/>
    <lineage>
        <taxon>Eukaryota</taxon>
        <taxon>Metazoa</taxon>
        <taxon>Ecdysozoa</taxon>
        <taxon>Arthropoda</taxon>
        <taxon>Crustacea</taxon>
        <taxon>Oligostraca</taxon>
        <taxon>Ostracoda</taxon>
        <taxon>Podocopa</taxon>
        <taxon>Podocopida</taxon>
        <taxon>Darwinulocopina</taxon>
        <taxon>Darwinuloidea</taxon>
        <taxon>Darwinulidae</taxon>
        <taxon>Darwinula</taxon>
    </lineage>
</organism>
<name>A0A7R8XE99_9CRUS</name>
<dbReference type="Pfam" id="PF00560">
    <property type="entry name" value="LRR_1"/>
    <property type="match status" value="2"/>
</dbReference>
<keyword evidence="1" id="KW-0433">Leucine-rich repeat</keyword>
<dbReference type="InterPro" id="IPR050328">
    <property type="entry name" value="Dev_Immune_Receptor"/>
</dbReference>
<keyword evidence="2" id="KW-0732">Signal</keyword>
<sequence>MTRISPSSFSKREPVICRFSHPRGEILEFSGKRSLVVSYLLQTASKPLPIPLASNMRKCLSLLSLFFLLLIFFTGTGEQNVCPEPNDILPCICIHDESPNTVTVDCSGASSIAEMFTIFNEAPWPLTELTRFNLTYNEAIQELPAGVFGDVSFEELFIYRTSTSNVHPDALLPLKERLRDLQIGVQNPCPEPNDILPCICIHEGSPDNVTVDCSEVNSIAEVSSVFNKDVWPFTELKRFNLTYNEAIQELPAGVFGDVSFEELFIYRTSMSNVHPDALLPLKERLRDLQIGYGALESFPWDILPEFKNLFRINLHNNAFNAWPLIQSESLNIIILTQSKVSYIESGFHLPSLRVLDVGLTVNTKLTLSRNKIEELTEEVFLPMFDVLSRGNGSIDLRGNLMILMEYCPNGSLESFLRQNQNQYVDLIDHQTGKICCNRPPGSPHGNVLTTLPHLRSASLTYFDISSNVIAELEAGSSLPNLTSLVLSYNPISEVPPGFFSDMGNLVEFYCLYCSLGPTLSTRSFDFHGAPIRYVLLTGNPISTLELDAITGPTQCIRKESIEAVPSTLFLSPNHFPVSLAFKMQGFLVFLSLFVLYSVPGTSGQTPCPDPEDITPCTCSHNAFHNTVTVDCSGATSSEEIFSVFNGASWLFPNLTKFQLTNNEGVDELPEGVFGDVTFEEILVRGSAVASIHPAAVLPSNDRLRRLEISLSVLREFPWDVLPEFSDLTSLHFYSNVLTTLPHLRSASLTYFDISSNEIAELEAGSSLPNLTSLVLSYNPISEVPPGFFSDMGNLVEFYCLYCSLGPTLSTRSFDFHGAPIRYVLLTGNPISTLELDAITGGAREFPVFVPGLGFHTEIYLNYNEIKELREDSFRPMLEVLSLGDGYIDLECEILLAHNAQR</sequence>
<evidence type="ECO:0000256" key="3">
    <source>
        <dbReference type="ARBA" id="ARBA00022737"/>
    </source>
</evidence>
<protein>
    <submittedName>
        <fullName evidence="4">Uncharacterized protein</fullName>
    </submittedName>
</protein>
<dbReference type="InterPro" id="IPR032675">
    <property type="entry name" value="LRR_dom_sf"/>
</dbReference>
<dbReference type="PROSITE" id="PS51450">
    <property type="entry name" value="LRR"/>
    <property type="match status" value="3"/>
</dbReference>
<reference evidence="4" key="1">
    <citation type="submission" date="2020-11" db="EMBL/GenBank/DDBJ databases">
        <authorList>
            <person name="Tran Van P."/>
        </authorList>
    </citation>
    <scope>NUCLEOTIDE SEQUENCE</scope>
</reference>
<evidence type="ECO:0000256" key="1">
    <source>
        <dbReference type="ARBA" id="ARBA00022614"/>
    </source>
</evidence>
<dbReference type="Gene3D" id="3.80.10.10">
    <property type="entry name" value="Ribonuclease Inhibitor"/>
    <property type="match status" value="5"/>
</dbReference>
<evidence type="ECO:0000256" key="2">
    <source>
        <dbReference type="ARBA" id="ARBA00022729"/>
    </source>
</evidence>
<keyword evidence="5" id="KW-1185">Reference proteome</keyword>
<dbReference type="AlphaFoldDB" id="A0A7R8XE99"/>
<evidence type="ECO:0000313" key="4">
    <source>
        <dbReference type="EMBL" id="CAD7248964.1"/>
    </source>
</evidence>
<dbReference type="EMBL" id="LR901598">
    <property type="protein sequence ID" value="CAD7248964.1"/>
    <property type="molecule type" value="Genomic_DNA"/>
</dbReference>
<dbReference type="InterPro" id="IPR003591">
    <property type="entry name" value="Leu-rich_rpt_typical-subtyp"/>
</dbReference>
<dbReference type="OrthoDB" id="694479at2759"/>
<dbReference type="InterPro" id="IPR001611">
    <property type="entry name" value="Leu-rich_rpt"/>
</dbReference>
<dbReference type="PANTHER" id="PTHR24373:SF392">
    <property type="entry name" value="NEPHROCAN"/>
    <property type="match status" value="1"/>
</dbReference>
<dbReference type="PANTHER" id="PTHR24373">
    <property type="entry name" value="SLIT RELATED LEUCINE-RICH REPEAT NEURONAL PROTEIN"/>
    <property type="match status" value="1"/>
</dbReference>
<evidence type="ECO:0000313" key="5">
    <source>
        <dbReference type="Proteomes" id="UP000677054"/>
    </source>
</evidence>
<dbReference type="EMBL" id="CAJPEV010002081">
    <property type="protein sequence ID" value="CAG0895573.1"/>
    <property type="molecule type" value="Genomic_DNA"/>
</dbReference>
<gene>
    <name evidence="4" type="ORF">DSTB1V02_LOCUS8767</name>
</gene>
<dbReference type="Proteomes" id="UP000677054">
    <property type="component" value="Unassembled WGS sequence"/>
</dbReference>
<dbReference type="SUPFAM" id="SSF52058">
    <property type="entry name" value="L domain-like"/>
    <property type="match status" value="1"/>
</dbReference>
<dbReference type="SMART" id="SM00369">
    <property type="entry name" value="LRR_TYP"/>
    <property type="match status" value="8"/>
</dbReference>
<accession>A0A7R8XE99</accession>
<keyword evidence="3" id="KW-0677">Repeat</keyword>